<organism evidence="3 4">
    <name type="scientific">Marinoscillum luteum</name>
    <dbReference type="NCBI Taxonomy" id="861051"/>
    <lineage>
        <taxon>Bacteria</taxon>
        <taxon>Pseudomonadati</taxon>
        <taxon>Bacteroidota</taxon>
        <taxon>Cytophagia</taxon>
        <taxon>Cytophagales</taxon>
        <taxon>Reichenbachiellaceae</taxon>
        <taxon>Marinoscillum</taxon>
    </lineage>
</organism>
<feature type="chain" id="PRO_5045498947" evidence="1">
    <location>
        <begin position="21"/>
        <end position="614"/>
    </location>
</feature>
<dbReference type="Pfam" id="PF18962">
    <property type="entry name" value="Por_Secre_tail"/>
    <property type="match status" value="1"/>
</dbReference>
<accession>A0ABW7N4G2</accession>
<sequence>MRIYLYSILFILASAGQAQFAIKGIQNSHHRQLRTTAPEYPRTLPFWDDFSTSDGTPDTLLWITGGDVFVNATLGQNPPTYRVATFDGLKGNGLAHDIANGFNGPADSLISQPIDLSQVSNFKKTTVYLSFYWQAKGNGELPDEKDSIRVQFTTADSLWVTQWVQVGGSENVSDHFQQVIIPVSGNEFFHERFQFKFQAFSSLKGPFDTWHIDYVYLNQDRHENDLSHFDRSLSGSPSPLFSPYYEVPADHFFRDPAKYLSVQSVLATNLDAETAVGHPLDYYYQLENLTTGEVYDLSSMGNGGLGGLDPLEYRNILGPSDIDIEAYNTPLDSQVIMSTFYYETGDKNLFEVVNGADTVFLPVNLKVNDTIRTRYTLHNHYAYDDGTAEFAAAINLLKGQVAVKFALEAADTLTHVDIYFPNISPDPSGSSVDILVWDRLDDTRILSRQPYTIQSPTGLNQFTRIKLSQPVLTRDTVYVGYQQFTDNYLGVGFDRNNAIASNNIYTNVTGVWEQNSRLSGVLMIRPVFEFDSTFILSIPGTPLPAITAYPNPCKGTLSINGNFDQLTIFNLSGRTVYSSDKRSSYDLSFLEDGIYLLKINSNNSITTQKLIIRK</sequence>
<gene>
    <name evidence="3" type="ORF">ACHKAR_03430</name>
</gene>
<comment type="caution">
    <text evidence="3">The sequence shown here is derived from an EMBL/GenBank/DDBJ whole genome shotgun (WGS) entry which is preliminary data.</text>
</comment>
<evidence type="ECO:0000256" key="1">
    <source>
        <dbReference type="SAM" id="SignalP"/>
    </source>
</evidence>
<proteinExistence type="predicted"/>
<keyword evidence="4" id="KW-1185">Reference proteome</keyword>
<evidence type="ECO:0000313" key="4">
    <source>
        <dbReference type="Proteomes" id="UP001610063"/>
    </source>
</evidence>
<evidence type="ECO:0000313" key="3">
    <source>
        <dbReference type="EMBL" id="MFH6982472.1"/>
    </source>
</evidence>
<reference evidence="3 4" key="1">
    <citation type="journal article" date="2013" name="Int. J. Syst. Evol. Microbiol.">
        <title>Marinoscillum luteum sp. nov., isolated from marine sediment.</title>
        <authorList>
            <person name="Cha I.T."/>
            <person name="Park S.J."/>
            <person name="Kim S.J."/>
            <person name="Kim J.G."/>
            <person name="Jung M.Y."/>
            <person name="Shin K.S."/>
            <person name="Kwon K.K."/>
            <person name="Yang S.H."/>
            <person name="Seo Y.S."/>
            <person name="Rhee S.K."/>
        </authorList>
    </citation>
    <scope>NUCLEOTIDE SEQUENCE [LARGE SCALE GENOMIC DNA]</scope>
    <source>
        <strain evidence="3 4">KCTC 23939</strain>
    </source>
</reference>
<dbReference type="EMBL" id="JBIPKE010000011">
    <property type="protein sequence ID" value="MFH6982472.1"/>
    <property type="molecule type" value="Genomic_DNA"/>
</dbReference>
<evidence type="ECO:0000259" key="2">
    <source>
        <dbReference type="Pfam" id="PF18962"/>
    </source>
</evidence>
<dbReference type="InterPro" id="IPR026444">
    <property type="entry name" value="Secre_tail"/>
</dbReference>
<keyword evidence="1" id="KW-0732">Signal</keyword>
<dbReference type="RefSeq" id="WP_395416171.1">
    <property type="nucleotide sequence ID" value="NZ_JBIPKE010000011.1"/>
</dbReference>
<feature type="domain" description="Secretion system C-terminal sorting" evidence="2">
    <location>
        <begin position="549"/>
        <end position="612"/>
    </location>
</feature>
<name>A0ABW7N4G2_9BACT</name>
<dbReference type="Proteomes" id="UP001610063">
    <property type="component" value="Unassembled WGS sequence"/>
</dbReference>
<dbReference type="NCBIfam" id="TIGR04183">
    <property type="entry name" value="Por_Secre_tail"/>
    <property type="match status" value="1"/>
</dbReference>
<protein>
    <submittedName>
        <fullName evidence="3">T9SS type A sorting domain-containing protein</fullName>
    </submittedName>
</protein>
<feature type="signal peptide" evidence="1">
    <location>
        <begin position="1"/>
        <end position="20"/>
    </location>
</feature>